<keyword evidence="1" id="KW-0175">Coiled coil</keyword>
<evidence type="ECO:0000313" key="4">
    <source>
        <dbReference type="EMBL" id="CAB4017706.1"/>
    </source>
</evidence>
<keyword evidence="5" id="KW-1185">Reference proteome</keyword>
<feature type="region of interest" description="Disordered" evidence="2">
    <location>
        <begin position="1"/>
        <end position="21"/>
    </location>
</feature>
<organism evidence="4 5">
    <name type="scientific">Paramuricea clavata</name>
    <name type="common">Red gorgonian</name>
    <name type="synonym">Violescent sea-whip</name>
    <dbReference type="NCBI Taxonomy" id="317549"/>
    <lineage>
        <taxon>Eukaryota</taxon>
        <taxon>Metazoa</taxon>
        <taxon>Cnidaria</taxon>
        <taxon>Anthozoa</taxon>
        <taxon>Octocorallia</taxon>
        <taxon>Malacalcyonacea</taxon>
        <taxon>Plexauridae</taxon>
        <taxon>Paramuricea</taxon>
    </lineage>
</organism>
<evidence type="ECO:0000256" key="1">
    <source>
        <dbReference type="SAM" id="Coils"/>
    </source>
</evidence>
<feature type="compositionally biased region" description="Basic and acidic residues" evidence="2">
    <location>
        <begin position="249"/>
        <end position="271"/>
    </location>
</feature>
<accession>A0A6S7IJ52</accession>
<feature type="region of interest" description="Disordered" evidence="2">
    <location>
        <begin position="248"/>
        <end position="271"/>
    </location>
</feature>
<evidence type="ECO:0000256" key="2">
    <source>
        <dbReference type="SAM" id="MobiDB-lite"/>
    </source>
</evidence>
<reference evidence="4" key="1">
    <citation type="submission" date="2020-04" db="EMBL/GenBank/DDBJ databases">
        <authorList>
            <person name="Alioto T."/>
            <person name="Alioto T."/>
            <person name="Gomez Garrido J."/>
        </authorList>
    </citation>
    <scope>NUCLEOTIDE SEQUENCE</scope>
    <source>
        <strain evidence="4">A484AB</strain>
    </source>
</reference>
<sequence>MATTQVLHGRREGQIKGTMGDNPVSIIPSGIDAREVTVLQPNDWKRIQDVLSKTNYEAQRQEAVQKEREELHNISTNMVKNWGNTIEGQRLKKLEARKIKEDKEEEEKKLIDIEEAKYQAQKRKDAIERAKTLQYYKTDRVKGYHSALLLTEVLRERDAQVKMKHKQREAVKNRDDHLIELQRKEYEEGVLQDQEKALRRYNARQTIRDFQQLQVKERDELKSHEKELDYAEGENIKEQVAMYKAAKQTIKDQRRQQKRSLMDSHKKTMQDRQIFLEKERQKDEEENEEIRQFANAKKKMSKMRKEKEIELFE</sequence>
<dbReference type="Pfam" id="PF13868">
    <property type="entry name" value="TPH"/>
    <property type="match status" value="1"/>
</dbReference>
<dbReference type="PANTHER" id="PTHR28663">
    <property type="entry name" value="COILED-COIL DOMAIN-CONTAINING PROTEIN 173"/>
    <property type="match status" value="1"/>
</dbReference>
<dbReference type="Proteomes" id="UP001152795">
    <property type="component" value="Unassembled WGS sequence"/>
</dbReference>
<evidence type="ECO:0000259" key="3">
    <source>
        <dbReference type="Pfam" id="PF13868"/>
    </source>
</evidence>
<comment type="caution">
    <text evidence="4">The sequence shown here is derived from an EMBL/GenBank/DDBJ whole genome shotgun (WGS) entry which is preliminary data.</text>
</comment>
<dbReference type="EMBL" id="CACRXK020009676">
    <property type="protein sequence ID" value="CAB4017706.1"/>
    <property type="molecule type" value="Genomic_DNA"/>
</dbReference>
<dbReference type="GO" id="GO:0005879">
    <property type="term" value="C:axonemal microtubule"/>
    <property type="evidence" value="ECO:0007669"/>
    <property type="project" value="TreeGrafter"/>
</dbReference>
<feature type="domain" description="Trichohyalin-plectin-homology" evidence="3">
    <location>
        <begin position="137"/>
        <end position="310"/>
    </location>
</feature>
<dbReference type="InterPro" id="IPR043597">
    <property type="entry name" value="TPH_dom"/>
</dbReference>
<dbReference type="PANTHER" id="PTHR28663:SF1">
    <property type="entry name" value="CILIA- AND FLAGELLA- ASSOCIATED PROTEIN 210"/>
    <property type="match status" value="1"/>
</dbReference>
<gene>
    <name evidence="4" type="ORF">PACLA_8A070149</name>
</gene>
<proteinExistence type="predicted"/>
<dbReference type="InterPro" id="IPR039986">
    <property type="entry name" value="CFAP210"/>
</dbReference>
<dbReference type="OrthoDB" id="5986600at2759"/>
<protein>
    <recommendedName>
        <fullName evidence="3">Trichohyalin-plectin-homology domain-containing protein</fullName>
    </recommendedName>
</protein>
<dbReference type="AlphaFoldDB" id="A0A6S7IJ52"/>
<evidence type="ECO:0000313" key="5">
    <source>
        <dbReference type="Proteomes" id="UP001152795"/>
    </source>
</evidence>
<feature type="coiled-coil region" evidence="1">
    <location>
        <begin position="96"/>
        <end position="123"/>
    </location>
</feature>
<name>A0A6S7IJ52_PARCT</name>